<feature type="transmembrane region" description="Helical" evidence="6">
    <location>
        <begin position="96"/>
        <end position="115"/>
    </location>
</feature>
<feature type="transmembrane region" description="Helical" evidence="6">
    <location>
        <begin position="209"/>
        <end position="230"/>
    </location>
</feature>
<dbReference type="STRING" id="1754192.A0A1Y1XF29"/>
<evidence type="ECO:0000256" key="5">
    <source>
        <dbReference type="ARBA" id="ARBA00023136"/>
    </source>
</evidence>
<dbReference type="EMBL" id="MCFG01000054">
    <property type="protein sequence ID" value="ORX84333.1"/>
    <property type="molecule type" value="Genomic_DNA"/>
</dbReference>
<dbReference type="AlphaFoldDB" id="A0A1Y1XF29"/>
<protein>
    <submittedName>
        <fullName evidence="7">UNC-50 protein</fullName>
    </submittedName>
</protein>
<evidence type="ECO:0000256" key="3">
    <source>
        <dbReference type="ARBA" id="ARBA00022692"/>
    </source>
</evidence>
<evidence type="ECO:0000256" key="2">
    <source>
        <dbReference type="ARBA" id="ARBA00006293"/>
    </source>
</evidence>
<feature type="transmembrane region" description="Helical" evidence="6">
    <location>
        <begin position="178"/>
        <end position="197"/>
    </location>
</feature>
<reference evidence="7 8" key="2">
    <citation type="submission" date="2016-08" db="EMBL/GenBank/DDBJ databases">
        <title>Pervasive Adenine N6-methylation of Active Genes in Fungi.</title>
        <authorList>
            <consortium name="DOE Joint Genome Institute"/>
            <person name="Mondo S.J."/>
            <person name="Dannebaum R.O."/>
            <person name="Kuo R.C."/>
            <person name="Labutti K."/>
            <person name="Haridas S."/>
            <person name="Kuo A."/>
            <person name="Salamov A."/>
            <person name="Ahrendt S.R."/>
            <person name="Lipzen A."/>
            <person name="Sullivan W."/>
            <person name="Andreopoulos W.B."/>
            <person name="Clum A."/>
            <person name="Lindquist E."/>
            <person name="Daum C."/>
            <person name="Ramamoorthy G.K."/>
            <person name="Gryganskyi A."/>
            <person name="Culley D."/>
            <person name="Magnuson J.K."/>
            <person name="James T.Y."/>
            <person name="O'Malley M.A."/>
            <person name="Stajich J.E."/>
            <person name="Spatafora J.W."/>
            <person name="Visel A."/>
            <person name="Grigoriev I.V."/>
        </authorList>
    </citation>
    <scope>NUCLEOTIDE SEQUENCE [LARGE SCALE GENOMIC DNA]</scope>
    <source>
        <strain evidence="7 8">S4</strain>
    </source>
</reference>
<evidence type="ECO:0000256" key="4">
    <source>
        <dbReference type="ARBA" id="ARBA00022989"/>
    </source>
</evidence>
<feature type="transmembrane region" description="Helical" evidence="6">
    <location>
        <begin position="236"/>
        <end position="260"/>
    </location>
</feature>
<dbReference type="GO" id="GO:0000139">
    <property type="term" value="C:Golgi membrane"/>
    <property type="evidence" value="ECO:0007669"/>
    <property type="project" value="EnsemblFungi"/>
</dbReference>
<name>A0A1Y1XF29_9FUNG</name>
<comment type="similarity">
    <text evidence="2">Belongs to the unc-50 family.</text>
</comment>
<keyword evidence="5 6" id="KW-0472">Membrane</keyword>
<comment type="subcellular location">
    <subcellularLocation>
        <location evidence="1">Membrane</location>
        <topology evidence="1">Multi-pass membrane protein</topology>
    </subcellularLocation>
</comment>
<comment type="caution">
    <text evidence="7">The sequence shown here is derived from an EMBL/GenBank/DDBJ whole genome shotgun (WGS) entry which is preliminary data.</text>
</comment>
<evidence type="ECO:0000313" key="8">
    <source>
        <dbReference type="Proteomes" id="UP000193944"/>
    </source>
</evidence>
<dbReference type="PANTHER" id="PTHR12841">
    <property type="entry name" value="PROTEIN UNC-50 HOMOLOG"/>
    <property type="match status" value="1"/>
</dbReference>
<keyword evidence="3 6" id="KW-0812">Transmembrane</keyword>
<evidence type="ECO:0000256" key="1">
    <source>
        <dbReference type="ARBA" id="ARBA00004141"/>
    </source>
</evidence>
<dbReference type="Proteomes" id="UP000193944">
    <property type="component" value="Unassembled WGS sequence"/>
</dbReference>
<evidence type="ECO:0000313" key="7">
    <source>
        <dbReference type="EMBL" id="ORX84333.1"/>
    </source>
</evidence>
<dbReference type="GO" id="GO:0016192">
    <property type="term" value="P:vesicle-mediated transport"/>
    <property type="evidence" value="ECO:0007669"/>
    <property type="project" value="EnsemblFungi"/>
</dbReference>
<dbReference type="PANTHER" id="PTHR12841:SF6">
    <property type="entry name" value="PROTEIN UNC-50 HOMOLOG"/>
    <property type="match status" value="1"/>
</dbReference>
<reference evidence="7 8" key="1">
    <citation type="submission" date="2016-08" db="EMBL/GenBank/DDBJ databases">
        <title>A Parts List for Fungal Cellulosomes Revealed by Comparative Genomics.</title>
        <authorList>
            <consortium name="DOE Joint Genome Institute"/>
            <person name="Haitjema C.H."/>
            <person name="Gilmore S.P."/>
            <person name="Henske J.K."/>
            <person name="Solomon K.V."/>
            <person name="De Groot R."/>
            <person name="Kuo A."/>
            <person name="Mondo S.J."/>
            <person name="Salamov A.A."/>
            <person name="Labutti K."/>
            <person name="Zhao Z."/>
            <person name="Chiniquy J."/>
            <person name="Barry K."/>
            <person name="Brewer H.M."/>
            <person name="Purvine S.O."/>
            <person name="Wright A.T."/>
            <person name="Boxma B."/>
            <person name="Van Alen T."/>
            <person name="Hackstein J.H."/>
            <person name="Baker S.E."/>
            <person name="Grigoriev I.V."/>
            <person name="O'Malley M.A."/>
        </authorList>
    </citation>
    <scope>NUCLEOTIDE SEQUENCE [LARGE SCALE GENOMIC DNA]</scope>
    <source>
        <strain evidence="7 8">S4</strain>
    </source>
</reference>
<organism evidence="7 8">
    <name type="scientific">Anaeromyces robustus</name>
    <dbReference type="NCBI Taxonomy" id="1754192"/>
    <lineage>
        <taxon>Eukaryota</taxon>
        <taxon>Fungi</taxon>
        <taxon>Fungi incertae sedis</taxon>
        <taxon>Chytridiomycota</taxon>
        <taxon>Chytridiomycota incertae sedis</taxon>
        <taxon>Neocallimastigomycetes</taxon>
        <taxon>Neocallimastigales</taxon>
        <taxon>Neocallimastigaceae</taxon>
        <taxon>Anaeromyces</taxon>
    </lineage>
</organism>
<dbReference type="InterPro" id="IPR007881">
    <property type="entry name" value="UNC-50"/>
</dbReference>
<dbReference type="Pfam" id="PF05216">
    <property type="entry name" value="UNC-50"/>
    <property type="match status" value="1"/>
</dbReference>
<evidence type="ECO:0000256" key="6">
    <source>
        <dbReference type="SAM" id="Phobius"/>
    </source>
</evidence>
<proteinExistence type="inferred from homology"/>
<accession>A0A1Y1XF29</accession>
<gene>
    <name evidence="7" type="ORF">BCR32DRAFT_200981</name>
</gene>
<keyword evidence="8" id="KW-1185">Reference proteome</keyword>
<dbReference type="OrthoDB" id="10027013at2759"/>
<keyword evidence="4 6" id="KW-1133">Transmembrane helix</keyword>
<feature type="transmembrane region" description="Helical" evidence="6">
    <location>
        <begin position="127"/>
        <end position="150"/>
    </location>
</feature>
<sequence length="271" mass="32317">MSFYSHRDSLPSYISSDLSPHSAYSYRPYNRYKYNSITKKLQWIPIYFRRIMNYPQMDFELALWQMLYLCLSPKRVYRNIYYNKQTKNHWARDDPAFVVVLATCILVSAFAYGLAYEFGFFGTLKLMFFMVIIDFLIVGFIVATITWLFANKFLKHSQVHAVEQNVEWAYAFDVHCNSFFPLYLITYVLHFFLLPILKMDNWFSLFIGNSMYLAAWIYYFYITFLGYHALPFLKNTILFLYPVVLVSVLYIILLICGFNIGKHSSIMFLYI</sequence>